<keyword evidence="1" id="KW-0472">Membrane</keyword>
<evidence type="ECO:0000256" key="1">
    <source>
        <dbReference type="SAM" id="Phobius"/>
    </source>
</evidence>
<name>A0A5N6ILR3_9EURO</name>
<feature type="transmembrane region" description="Helical" evidence="1">
    <location>
        <begin position="61"/>
        <end position="80"/>
    </location>
</feature>
<gene>
    <name evidence="2" type="ORF">BDV30DRAFT_221277</name>
</gene>
<keyword evidence="1" id="KW-1133">Transmembrane helix</keyword>
<evidence type="ECO:0000313" key="3">
    <source>
        <dbReference type="Proteomes" id="UP000326289"/>
    </source>
</evidence>
<protein>
    <submittedName>
        <fullName evidence="2">Uncharacterized protein</fullName>
    </submittedName>
</protein>
<dbReference type="AlphaFoldDB" id="A0A5N6ILR3"/>
<dbReference type="Proteomes" id="UP000326289">
    <property type="component" value="Unassembled WGS sequence"/>
</dbReference>
<dbReference type="EMBL" id="ML732934">
    <property type="protein sequence ID" value="KAB8266819.1"/>
    <property type="molecule type" value="Genomic_DNA"/>
</dbReference>
<keyword evidence="3" id="KW-1185">Reference proteome</keyword>
<accession>A0A5N6ILR3</accession>
<sequence length="85" mass="9037">MCVCVGGDSMYHNGGCPRRSCHICSQVVASTIDTVTQGTPFRSIPHWVGALVRTSHGWSPIVKLSMSFVTTALVTIVLGLTSRGC</sequence>
<proteinExistence type="predicted"/>
<evidence type="ECO:0000313" key="2">
    <source>
        <dbReference type="EMBL" id="KAB8266819.1"/>
    </source>
</evidence>
<reference evidence="2 3" key="1">
    <citation type="submission" date="2019-04" db="EMBL/GenBank/DDBJ databases">
        <title>Fungal friends and foes A comparative genomics study of 23 Aspergillus species from section Flavi.</title>
        <authorList>
            <consortium name="DOE Joint Genome Institute"/>
            <person name="Kjaerbolling I."/>
            <person name="Vesth T.C."/>
            <person name="Frisvad J.C."/>
            <person name="Nybo J.L."/>
            <person name="Theobald S."/>
            <person name="Kildgaard S."/>
            <person name="Petersen T.I."/>
            <person name="Kuo A."/>
            <person name="Sato A."/>
            <person name="Lyhne E.K."/>
            <person name="Kogle M.E."/>
            <person name="Wiebenga A."/>
            <person name="Kun R.S."/>
            <person name="Lubbers R.J."/>
            <person name="Makela M.R."/>
            <person name="Barry K."/>
            <person name="Chovatia M."/>
            <person name="Clum A."/>
            <person name="Daum C."/>
            <person name="Haridas S."/>
            <person name="He G."/>
            <person name="LaButti K."/>
            <person name="Lipzen A."/>
            <person name="Mondo S."/>
            <person name="Pangilinan J."/>
            <person name="Riley R."/>
            <person name="Salamov A."/>
            <person name="Simmons B.A."/>
            <person name="Magnuson J.K."/>
            <person name="Henrissat B."/>
            <person name="Mortensen U.H."/>
            <person name="Larsen T.O."/>
            <person name="De vries R.P."/>
            <person name="Grigoriev I.V."/>
            <person name="Machida M."/>
            <person name="Baker S.E."/>
            <person name="Andersen M.R."/>
        </authorList>
    </citation>
    <scope>NUCLEOTIDE SEQUENCE [LARGE SCALE GENOMIC DNA]</scope>
    <source>
        <strain evidence="2 3">CBS 117635</strain>
    </source>
</reference>
<keyword evidence="1" id="KW-0812">Transmembrane</keyword>
<organism evidence="2 3">
    <name type="scientific">Aspergillus minisclerotigenes</name>
    <dbReference type="NCBI Taxonomy" id="656917"/>
    <lineage>
        <taxon>Eukaryota</taxon>
        <taxon>Fungi</taxon>
        <taxon>Dikarya</taxon>
        <taxon>Ascomycota</taxon>
        <taxon>Pezizomycotina</taxon>
        <taxon>Eurotiomycetes</taxon>
        <taxon>Eurotiomycetidae</taxon>
        <taxon>Eurotiales</taxon>
        <taxon>Aspergillaceae</taxon>
        <taxon>Aspergillus</taxon>
        <taxon>Aspergillus subgen. Circumdati</taxon>
    </lineage>
</organism>